<protein>
    <submittedName>
        <fullName evidence="2">Unnamed protein product</fullName>
    </submittedName>
</protein>
<name>A0A9W6YN50_9STRA</name>
<dbReference type="AlphaFoldDB" id="A0A9W6YN50"/>
<feature type="compositionally biased region" description="Low complexity" evidence="1">
    <location>
        <begin position="1"/>
        <end position="15"/>
    </location>
</feature>
<dbReference type="EMBL" id="BSXT01018863">
    <property type="protein sequence ID" value="GMG14958.1"/>
    <property type="molecule type" value="Genomic_DNA"/>
</dbReference>
<feature type="compositionally biased region" description="Low complexity" evidence="1">
    <location>
        <begin position="429"/>
        <end position="443"/>
    </location>
</feature>
<feature type="compositionally biased region" description="Acidic residues" evidence="1">
    <location>
        <begin position="124"/>
        <end position="139"/>
    </location>
</feature>
<proteinExistence type="predicted"/>
<accession>A0A9W6YN50</accession>
<evidence type="ECO:0000313" key="3">
    <source>
        <dbReference type="Proteomes" id="UP001165121"/>
    </source>
</evidence>
<feature type="compositionally biased region" description="Low complexity" evidence="1">
    <location>
        <begin position="37"/>
        <end position="47"/>
    </location>
</feature>
<gene>
    <name evidence="2" type="ORF">Pfra01_002927500</name>
</gene>
<feature type="compositionally biased region" description="Polar residues" evidence="1">
    <location>
        <begin position="640"/>
        <end position="660"/>
    </location>
</feature>
<feature type="compositionally biased region" description="Polar residues" evidence="1">
    <location>
        <begin position="113"/>
        <end position="123"/>
    </location>
</feature>
<feature type="region of interest" description="Disordered" evidence="1">
    <location>
        <begin position="317"/>
        <end position="347"/>
    </location>
</feature>
<feature type="compositionally biased region" description="Basic residues" evidence="1">
    <location>
        <begin position="16"/>
        <end position="30"/>
    </location>
</feature>
<feature type="region of interest" description="Disordered" evidence="1">
    <location>
        <begin position="627"/>
        <end position="660"/>
    </location>
</feature>
<keyword evidence="3" id="KW-1185">Reference proteome</keyword>
<reference evidence="2" key="1">
    <citation type="submission" date="2023-04" db="EMBL/GenBank/DDBJ databases">
        <title>Phytophthora fragariaefolia NBRC 109709.</title>
        <authorList>
            <person name="Ichikawa N."/>
            <person name="Sato H."/>
            <person name="Tonouchi N."/>
        </authorList>
    </citation>
    <scope>NUCLEOTIDE SEQUENCE</scope>
    <source>
        <strain evidence="2">NBRC 109709</strain>
    </source>
</reference>
<sequence length="660" mass="72721">MPLFSRSSSRASSGKSKSHRFSLRKHHHRHLSDTDADAAARLSSSHSSHSDRRPHPRRQTQPAITREPEQTIVVPSSLPSGSALSKAKSLHAQRSTLSSSVRSSVSTLRSTSPTINENLSGGENDTDLSEVSEDSETVDSVDTPPQSRAPSARSSRHSASTGQTSSSRGNRNSLAEYRQLQCSMSYKNRVNGDALFRAPSSSSNDARMSDRMSDMRSSLVDGFRTTNSSVRSSDSHSLLNARISESSTSITPAVPAVPETEPLQAALPAAPATPAASSMAARFSEMSNSSATSRMTEANVAALQTRRAFQQMVLAMEDEDSGDEYESDSDAWRTSSAESSQGGPGVVRLGADEYRKFQFRLRQLEELTAEQAKKQADMEQTIEQEVQARTQKVIEAMEKQISMYKQAKELECEREVQRRVSEHLENPRLSRSASRASISQRSSGYALRPSSSVGSFRDSYNITGSIKEEGNSLEKLLHPRRSRKRLEQLKEREEAQKREMEQFREFIRTTEMRVTQAQGVDNVLSAAQLEKAKSSLEDLADPLLPESLLQSSPSDLIELICVLRKNGLEQEKQIEEAKGLVTAAIEAREDAAATAREAVELTLLLDARLERAARDEQKLVRQARQLSAADEFRHARESRGFSTASDWQSGTPASSSSQLE</sequence>
<feature type="compositionally biased region" description="Low complexity" evidence="1">
    <location>
        <begin position="140"/>
        <end position="160"/>
    </location>
</feature>
<feature type="region of interest" description="Disordered" evidence="1">
    <location>
        <begin position="1"/>
        <end position="172"/>
    </location>
</feature>
<dbReference type="Proteomes" id="UP001165121">
    <property type="component" value="Unassembled WGS sequence"/>
</dbReference>
<feature type="region of interest" description="Disordered" evidence="1">
    <location>
        <begin position="421"/>
        <end position="454"/>
    </location>
</feature>
<feature type="compositionally biased region" description="Low complexity" evidence="1">
    <location>
        <begin position="94"/>
        <end position="112"/>
    </location>
</feature>
<feature type="compositionally biased region" description="Polar residues" evidence="1">
    <location>
        <begin position="161"/>
        <end position="172"/>
    </location>
</feature>
<feature type="compositionally biased region" description="Polar residues" evidence="1">
    <location>
        <begin position="332"/>
        <end position="341"/>
    </location>
</feature>
<feature type="compositionally biased region" description="Basic and acidic residues" evidence="1">
    <location>
        <begin position="630"/>
        <end position="639"/>
    </location>
</feature>
<evidence type="ECO:0000256" key="1">
    <source>
        <dbReference type="SAM" id="MobiDB-lite"/>
    </source>
</evidence>
<evidence type="ECO:0000313" key="2">
    <source>
        <dbReference type="EMBL" id="GMG14958.1"/>
    </source>
</evidence>
<dbReference type="OrthoDB" id="74629at2759"/>
<feature type="compositionally biased region" description="Polar residues" evidence="1">
    <location>
        <begin position="73"/>
        <end position="83"/>
    </location>
</feature>
<comment type="caution">
    <text evidence="2">The sequence shown here is derived from an EMBL/GenBank/DDBJ whole genome shotgun (WGS) entry which is preliminary data.</text>
</comment>
<organism evidence="2 3">
    <name type="scientific">Phytophthora fragariaefolia</name>
    <dbReference type="NCBI Taxonomy" id="1490495"/>
    <lineage>
        <taxon>Eukaryota</taxon>
        <taxon>Sar</taxon>
        <taxon>Stramenopiles</taxon>
        <taxon>Oomycota</taxon>
        <taxon>Peronosporomycetes</taxon>
        <taxon>Peronosporales</taxon>
        <taxon>Peronosporaceae</taxon>
        <taxon>Phytophthora</taxon>
    </lineage>
</organism>
<feature type="compositionally biased region" description="Acidic residues" evidence="1">
    <location>
        <begin position="317"/>
        <end position="329"/>
    </location>
</feature>